<dbReference type="PROSITE" id="PS00138">
    <property type="entry name" value="SUBTILASE_SER"/>
    <property type="match status" value="1"/>
</dbReference>
<evidence type="ECO:0000256" key="4">
    <source>
        <dbReference type="ARBA" id="ARBA00022825"/>
    </source>
</evidence>
<gene>
    <name evidence="8" type="ORF">FS935_11250</name>
</gene>
<dbReference type="InterPro" id="IPR015500">
    <property type="entry name" value="Peptidase_S8_subtilisin-rel"/>
</dbReference>
<dbReference type="InterPro" id="IPR000209">
    <property type="entry name" value="Peptidase_S8/S53_dom"/>
</dbReference>
<name>A0A5C6VY73_9BACI</name>
<sequence length="323" mass="35319">MSYVHLIPYTVQTIIKSTKEIPPGIQLINAPFSWDNGYKGEGVVIAVLDTGCESNHSELREQIIDGKNFTTDDQGDSTNFEDYNGHGTHVCGTICAARNDSGVVGVAPNAKLLVVKVLSEKGYGETKWVIEGIRYAMNWRGPKGEKVRIISMSLGSSEDSVELHNVIQKAINSNILVICAAGNEGDGNHETNEFAYPGAYPEVVQVGSVNLQRKISVFSNTNTEVDLVAPGEEILSTYLNNEFAVLSGTSMATPHISAAAALIIQQCEQEFERSLTESESYAQIIKRTIELDVSRRYQGNGLLDLSIGFKSRYKHDDQLTAVK</sequence>
<dbReference type="AlphaFoldDB" id="A0A5C6VY73"/>
<dbReference type="Pfam" id="PF00082">
    <property type="entry name" value="Peptidase_S8"/>
    <property type="match status" value="1"/>
</dbReference>
<keyword evidence="2 5" id="KW-0645">Protease</keyword>
<evidence type="ECO:0000259" key="7">
    <source>
        <dbReference type="Pfam" id="PF00082"/>
    </source>
</evidence>
<dbReference type="OrthoDB" id="9798386at2"/>
<reference evidence="8 9" key="1">
    <citation type="journal article" date="2005" name="Int. J. Syst. Evol. Microbiol.">
        <title>Bacillus litoralis sp. nov., isolated from a tidal flat of the Yellow Sea in Korea.</title>
        <authorList>
            <person name="Yoon J.H."/>
            <person name="Oh T.K."/>
        </authorList>
    </citation>
    <scope>NUCLEOTIDE SEQUENCE [LARGE SCALE GENOMIC DNA]</scope>
    <source>
        <strain evidence="8 9">SW-211</strain>
    </source>
</reference>
<evidence type="ECO:0000256" key="5">
    <source>
        <dbReference type="PROSITE-ProRule" id="PRU01240"/>
    </source>
</evidence>
<evidence type="ECO:0000256" key="3">
    <source>
        <dbReference type="ARBA" id="ARBA00022801"/>
    </source>
</evidence>
<evidence type="ECO:0000313" key="8">
    <source>
        <dbReference type="EMBL" id="TXC90491.1"/>
    </source>
</evidence>
<evidence type="ECO:0000256" key="6">
    <source>
        <dbReference type="RuleBase" id="RU003355"/>
    </source>
</evidence>
<accession>A0A5C6VY73</accession>
<evidence type="ECO:0000313" key="9">
    <source>
        <dbReference type="Proteomes" id="UP000321363"/>
    </source>
</evidence>
<dbReference type="InterPro" id="IPR023828">
    <property type="entry name" value="Peptidase_S8_Ser-AS"/>
</dbReference>
<feature type="active site" description="Charge relay system" evidence="5">
    <location>
        <position position="250"/>
    </location>
</feature>
<dbReference type="PROSITE" id="PS00136">
    <property type="entry name" value="SUBTILASE_ASP"/>
    <property type="match status" value="1"/>
</dbReference>
<organism evidence="8 9">
    <name type="scientific">Metabacillus litoralis</name>
    <dbReference type="NCBI Taxonomy" id="152268"/>
    <lineage>
        <taxon>Bacteria</taxon>
        <taxon>Bacillati</taxon>
        <taxon>Bacillota</taxon>
        <taxon>Bacilli</taxon>
        <taxon>Bacillales</taxon>
        <taxon>Bacillaceae</taxon>
        <taxon>Metabacillus</taxon>
    </lineage>
</organism>
<feature type="active site" description="Charge relay system" evidence="5">
    <location>
        <position position="49"/>
    </location>
</feature>
<dbReference type="RefSeq" id="WP_146948586.1">
    <property type="nucleotide sequence ID" value="NZ_VOQF01000006.1"/>
</dbReference>
<dbReference type="Gene3D" id="3.40.50.200">
    <property type="entry name" value="Peptidase S8/S53 domain"/>
    <property type="match status" value="1"/>
</dbReference>
<comment type="similarity">
    <text evidence="1 5 6">Belongs to the peptidase S8 family.</text>
</comment>
<dbReference type="SUPFAM" id="SSF52743">
    <property type="entry name" value="Subtilisin-like"/>
    <property type="match status" value="1"/>
</dbReference>
<dbReference type="InterPro" id="IPR051048">
    <property type="entry name" value="Peptidase_S8/S53_subtilisin"/>
</dbReference>
<dbReference type="InterPro" id="IPR036852">
    <property type="entry name" value="Peptidase_S8/S53_dom_sf"/>
</dbReference>
<keyword evidence="9" id="KW-1185">Reference proteome</keyword>
<dbReference type="GO" id="GO:0006508">
    <property type="term" value="P:proteolysis"/>
    <property type="evidence" value="ECO:0007669"/>
    <property type="project" value="UniProtKB-KW"/>
</dbReference>
<dbReference type="GO" id="GO:0004252">
    <property type="term" value="F:serine-type endopeptidase activity"/>
    <property type="evidence" value="ECO:0007669"/>
    <property type="project" value="UniProtKB-UniRule"/>
</dbReference>
<dbReference type="EMBL" id="VOQF01000006">
    <property type="protein sequence ID" value="TXC90491.1"/>
    <property type="molecule type" value="Genomic_DNA"/>
</dbReference>
<dbReference type="InterPro" id="IPR022398">
    <property type="entry name" value="Peptidase_S8_His-AS"/>
</dbReference>
<dbReference type="PANTHER" id="PTHR43399:SF4">
    <property type="entry name" value="CELL WALL-ASSOCIATED PROTEASE"/>
    <property type="match status" value="1"/>
</dbReference>
<feature type="active site" description="Charge relay system" evidence="5">
    <location>
        <position position="86"/>
    </location>
</feature>
<keyword evidence="3 5" id="KW-0378">Hydrolase</keyword>
<evidence type="ECO:0000256" key="1">
    <source>
        <dbReference type="ARBA" id="ARBA00011073"/>
    </source>
</evidence>
<feature type="domain" description="Peptidase S8/S53" evidence="7">
    <location>
        <begin position="40"/>
        <end position="301"/>
    </location>
</feature>
<dbReference type="PANTHER" id="PTHR43399">
    <property type="entry name" value="SUBTILISIN-RELATED"/>
    <property type="match status" value="1"/>
</dbReference>
<dbReference type="PROSITE" id="PS51892">
    <property type="entry name" value="SUBTILASE"/>
    <property type="match status" value="1"/>
</dbReference>
<proteinExistence type="inferred from homology"/>
<dbReference type="PRINTS" id="PR00723">
    <property type="entry name" value="SUBTILISIN"/>
</dbReference>
<dbReference type="PROSITE" id="PS00137">
    <property type="entry name" value="SUBTILASE_HIS"/>
    <property type="match status" value="1"/>
</dbReference>
<comment type="caution">
    <text evidence="8">The sequence shown here is derived from an EMBL/GenBank/DDBJ whole genome shotgun (WGS) entry which is preliminary data.</text>
</comment>
<dbReference type="InterPro" id="IPR023827">
    <property type="entry name" value="Peptidase_S8_Asp-AS"/>
</dbReference>
<evidence type="ECO:0000256" key="2">
    <source>
        <dbReference type="ARBA" id="ARBA00022670"/>
    </source>
</evidence>
<dbReference type="CDD" id="cd07477">
    <property type="entry name" value="Peptidases_S8_Subtilisin_subset"/>
    <property type="match status" value="1"/>
</dbReference>
<protein>
    <submittedName>
        <fullName evidence="8">S8 family peptidase</fullName>
    </submittedName>
</protein>
<dbReference type="InterPro" id="IPR034202">
    <property type="entry name" value="Subtilisin_Carlsberg-like"/>
</dbReference>
<dbReference type="Proteomes" id="UP000321363">
    <property type="component" value="Unassembled WGS sequence"/>
</dbReference>
<keyword evidence="4 5" id="KW-0720">Serine protease</keyword>